<dbReference type="AlphaFoldDB" id="A0A327QQY7"/>
<name>A0A327QQY7_9BACT</name>
<accession>A0A327QQY7</accession>
<feature type="signal peptide" evidence="1">
    <location>
        <begin position="1"/>
        <end position="28"/>
    </location>
</feature>
<dbReference type="Pfam" id="PF11827">
    <property type="entry name" value="DUF3347"/>
    <property type="match status" value="1"/>
</dbReference>
<reference evidence="3 4" key="1">
    <citation type="submission" date="2018-06" db="EMBL/GenBank/DDBJ databases">
        <title>Genomic Encyclopedia of Archaeal and Bacterial Type Strains, Phase II (KMG-II): from individual species to whole genera.</title>
        <authorList>
            <person name="Goeker M."/>
        </authorList>
    </citation>
    <scope>NUCLEOTIDE SEQUENCE [LARGE SCALE GENOMIC DNA]</scope>
    <source>
        <strain evidence="3 4">DSM 23857</strain>
    </source>
</reference>
<feature type="domain" description="DUF3347" evidence="2">
    <location>
        <begin position="62"/>
        <end position="153"/>
    </location>
</feature>
<protein>
    <submittedName>
        <fullName evidence="3">Cu(I)/Ag(I) efflux system membrane fusion protein</fullName>
    </submittedName>
</protein>
<organism evidence="3 4">
    <name type="scientific">Chitinophaga skermanii</name>
    <dbReference type="NCBI Taxonomy" id="331697"/>
    <lineage>
        <taxon>Bacteria</taxon>
        <taxon>Pseudomonadati</taxon>
        <taxon>Bacteroidota</taxon>
        <taxon>Chitinophagia</taxon>
        <taxon>Chitinophagales</taxon>
        <taxon>Chitinophagaceae</taxon>
        <taxon>Chitinophaga</taxon>
    </lineage>
</organism>
<evidence type="ECO:0000313" key="3">
    <source>
        <dbReference type="EMBL" id="RAJ06979.1"/>
    </source>
</evidence>
<evidence type="ECO:0000256" key="1">
    <source>
        <dbReference type="SAM" id="SignalP"/>
    </source>
</evidence>
<proteinExistence type="predicted"/>
<feature type="chain" id="PRO_5016312938" evidence="1">
    <location>
        <begin position="29"/>
        <end position="202"/>
    </location>
</feature>
<keyword evidence="4" id="KW-1185">Reference proteome</keyword>
<dbReference type="EMBL" id="QLLL01000003">
    <property type="protein sequence ID" value="RAJ06979.1"/>
    <property type="molecule type" value="Genomic_DNA"/>
</dbReference>
<keyword evidence="1" id="KW-0732">Signal</keyword>
<sequence length="202" mass="22278">MPANDEPMNIQKWTLLALMALVAFTACNNNTSEAKQNIDKDTLGSLNAPYSDVFYDSLKTAMSSYYSFKEALVRADSVGADEHALSLQHHLDSLPFATAGGDTTKIVLLQEAASNIHAEIAGMLLEKSDLEKRRASFEAVSDMLYDFVKATGLKGATVYRQFCPMAFNDRGAYWLSDKSVVRNPYFGDEMLGCGEVTDTLQY</sequence>
<dbReference type="Proteomes" id="UP000249547">
    <property type="component" value="Unassembled WGS sequence"/>
</dbReference>
<evidence type="ECO:0000313" key="4">
    <source>
        <dbReference type="Proteomes" id="UP000249547"/>
    </source>
</evidence>
<gene>
    <name evidence="3" type="ORF">LX64_02107</name>
</gene>
<evidence type="ECO:0000259" key="2">
    <source>
        <dbReference type="Pfam" id="PF11827"/>
    </source>
</evidence>
<comment type="caution">
    <text evidence="3">The sequence shown here is derived from an EMBL/GenBank/DDBJ whole genome shotgun (WGS) entry which is preliminary data.</text>
</comment>
<dbReference type="InterPro" id="IPR021782">
    <property type="entry name" value="DUF3347"/>
</dbReference>